<proteinExistence type="predicted"/>
<reference evidence="3" key="1">
    <citation type="submission" date="2010-08" db="EMBL/GenBank/DDBJ databases">
        <authorList>
            <consortium name="Caenorhabditis japonica Sequencing Consortium"/>
            <person name="Wilson R.K."/>
        </authorList>
    </citation>
    <scope>NUCLEOTIDE SEQUENCE [LARGE SCALE GENOMIC DNA]</scope>
    <source>
        <strain evidence="3">DF5081</strain>
    </source>
</reference>
<feature type="region of interest" description="Disordered" evidence="1">
    <location>
        <begin position="1"/>
        <end position="36"/>
    </location>
</feature>
<evidence type="ECO:0000313" key="3">
    <source>
        <dbReference type="Proteomes" id="UP000005237"/>
    </source>
</evidence>
<organism evidence="2 3">
    <name type="scientific">Caenorhabditis japonica</name>
    <dbReference type="NCBI Taxonomy" id="281687"/>
    <lineage>
        <taxon>Eukaryota</taxon>
        <taxon>Metazoa</taxon>
        <taxon>Ecdysozoa</taxon>
        <taxon>Nematoda</taxon>
        <taxon>Chromadorea</taxon>
        <taxon>Rhabditida</taxon>
        <taxon>Rhabditina</taxon>
        <taxon>Rhabditomorpha</taxon>
        <taxon>Rhabditoidea</taxon>
        <taxon>Rhabditidae</taxon>
        <taxon>Peloderinae</taxon>
        <taxon>Caenorhabditis</taxon>
    </lineage>
</organism>
<accession>A0A8R1I779</accession>
<reference evidence="2" key="2">
    <citation type="submission" date="2022-06" db="UniProtKB">
        <authorList>
            <consortium name="EnsemblMetazoa"/>
        </authorList>
    </citation>
    <scope>IDENTIFICATION</scope>
    <source>
        <strain evidence="2">DF5081</strain>
    </source>
</reference>
<evidence type="ECO:0000313" key="2">
    <source>
        <dbReference type="EnsemblMetazoa" id="CJA26851.1"/>
    </source>
</evidence>
<sequence length="130" mass="14524">MQRISNRSPFACRKATATTTGDQDEDPTSLGPCPTSSRCSSILDTADRIWSRKEGVSLNMLEDSMPECRSYQIATIAEAGAKTNQELVKIGSGPRKYSFLLSIREESKYAPLNVVLRGFHFRRQIISIHE</sequence>
<dbReference type="AlphaFoldDB" id="A0A8R1I779"/>
<keyword evidence="3" id="KW-1185">Reference proteome</keyword>
<dbReference type="Proteomes" id="UP000005237">
    <property type="component" value="Unassembled WGS sequence"/>
</dbReference>
<evidence type="ECO:0000256" key="1">
    <source>
        <dbReference type="SAM" id="MobiDB-lite"/>
    </source>
</evidence>
<dbReference type="EnsemblMetazoa" id="CJA26851.1">
    <property type="protein sequence ID" value="CJA26851.1"/>
    <property type="gene ID" value="WBGene00182423"/>
</dbReference>
<protein>
    <submittedName>
        <fullName evidence="2">Uncharacterized protein</fullName>
    </submittedName>
</protein>
<name>A0A8R1I779_CAEJA</name>